<evidence type="ECO:0000256" key="1">
    <source>
        <dbReference type="SAM" id="MobiDB-lite"/>
    </source>
</evidence>
<dbReference type="Gene3D" id="2.60.120.260">
    <property type="entry name" value="Galactose-binding domain-like"/>
    <property type="match status" value="1"/>
</dbReference>
<feature type="compositionally biased region" description="Basic and acidic residues" evidence="1">
    <location>
        <begin position="262"/>
        <end position="280"/>
    </location>
</feature>
<feature type="compositionally biased region" description="Basic and acidic residues" evidence="1">
    <location>
        <begin position="287"/>
        <end position="297"/>
    </location>
</feature>
<dbReference type="SUPFAM" id="SSF49785">
    <property type="entry name" value="Galactose-binding domain-like"/>
    <property type="match status" value="1"/>
</dbReference>
<feature type="signal peptide" evidence="2">
    <location>
        <begin position="1"/>
        <end position="26"/>
    </location>
</feature>
<dbReference type="EMBL" id="BOOY01000036">
    <property type="protein sequence ID" value="GIJ05952.1"/>
    <property type="molecule type" value="Genomic_DNA"/>
</dbReference>
<dbReference type="InterPro" id="IPR035940">
    <property type="entry name" value="CAP_sf"/>
</dbReference>
<dbReference type="Proteomes" id="UP000652013">
    <property type="component" value="Unassembled WGS sequence"/>
</dbReference>
<reference evidence="4" key="1">
    <citation type="submission" date="2021-01" db="EMBL/GenBank/DDBJ databases">
        <title>Whole genome shotgun sequence of Spirilliplanes yamanashiensis NBRC 15828.</title>
        <authorList>
            <person name="Komaki H."/>
            <person name="Tamura T."/>
        </authorList>
    </citation>
    <scope>NUCLEOTIDE SEQUENCE</scope>
    <source>
        <strain evidence="4">NBRC 15828</strain>
    </source>
</reference>
<dbReference type="CDD" id="cd05379">
    <property type="entry name" value="CAP_bacterial"/>
    <property type="match status" value="1"/>
</dbReference>
<dbReference type="PANTHER" id="PTHR31157:SF1">
    <property type="entry name" value="SCP DOMAIN-CONTAINING PROTEIN"/>
    <property type="match status" value="1"/>
</dbReference>
<dbReference type="SUPFAM" id="SSF55797">
    <property type="entry name" value="PR-1-like"/>
    <property type="match status" value="1"/>
</dbReference>
<proteinExistence type="predicted"/>
<feature type="region of interest" description="Disordered" evidence="1">
    <location>
        <begin position="139"/>
        <end position="302"/>
    </location>
</feature>
<sequence length="379" mass="38637">MDLMRRSALISGAAAVAALGATVAAAAGALAGTDPGYEAEAASNTLRGSAHIAACEPCSGGTRVGGVGLTGRLTFRGVQAERAGRTAVQIVYSSPDARTALVRANQDGPVLRLAFPATGDAERTATLTVQLHLRAGENTVTFGNPAGSAPDFDRLALGASDGATPAEAVPEPDPVTTAAPPAAAAPTATAPVTAPPTTATPAPSTTPASAPASAPAPATSPTATLPATAPPDAAPPGQPAAAVPPAESGPFASEEAEVTRLVNEERERAGLDPVTAERRLTTAARQHSQDMARRDYFSHTSRNGTTFGERITRNGYRWRAAAENIAKGQESPAEVMTSWMNSPGHRANILNEDLEEIGVGVARDADGRLVWTQDFGTQF</sequence>
<feature type="domain" description="CBM6" evidence="3">
    <location>
        <begin position="35"/>
        <end position="158"/>
    </location>
</feature>
<keyword evidence="5" id="KW-1185">Reference proteome</keyword>
<dbReference type="InterPro" id="IPR014044">
    <property type="entry name" value="CAP_dom"/>
</dbReference>
<accession>A0A8J4DL27</accession>
<feature type="chain" id="PRO_5035200941" description="CBM6 domain-containing protein" evidence="2">
    <location>
        <begin position="27"/>
        <end position="379"/>
    </location>
</feature>
<gene>
    <name evidence="4" type="ORF">Sya03_53040</name>
</gene>
<organism evidence="4 5">
    <name type="scientific">Spirilliplanes yamanashiensis</name>
    <dbReference type="NCBI Taxonomy" id="42233"/>
    <lineage>
        <taxon>Bacteria</taxon>
        <taxon>Bacillati</taxon>
        <taxon>Actinomycetota</taxon>
        <taxon>Actinomycetes</taxon>
        <taxon>Micromonosporales</taxon>
        <taxon>Micromonosporaceae</taxon>
        <taxon>Spirilliplanes</taxon>
    </lineage>
</organism>
<dbReference type="InterPro" id="IPR006311">
    <property type="entry name" value="TAT_signal"/>
</dbReference>
<dbReference type="InterPro" id="IPR005084">
    <property type="entry name" value="CBM6"/>
</dbReference>
<evidence type="ECO:0000313" key="5">
    <source>
        <dbReference type="Proteomes" id="UP000652013"/>
    </source>
</evidence>
<dbReference type="PROSITE" id="PS51175">
    <property type="entry name" value="CBM6"/>
    <property type="match status" value="1"/>
</dbReference>
<dbReference type="InterPro" id="IPR008979">
    <property type="entry name" value="Galactose-bd-like_sf"/>
</dbReference>
<evidence type="ECO:0000313" key="4">
    <source>
        <dbReference type="EMBL" id="GIJ05952.1"/>
    </source>
</evidence>
<dbReference type="PROSITE" id="PS51318">
    <property type="entry name" value="TAT"/>
    <property type="match status" value="1"/>
</dbReference>
<protein>
    <recommendedName>
        <fullName evidence="3">CBM6 domain-containing protein</fullName>
    </recommendedName>
</protein>
<evidence type="ECO:0000259" key="3">
    <source>
        <dbReference type="PROSITE" id="PS51175"/>
    </source>
</evidence>
<feature type="compositionally biased region" description="Low complexity" evidence="1">
    <location>
        <begin position="174"/>
        <end position="227"/>
    </location>
</feature>
<dbReference type="PANTHER" id="PTHR31157">
    <property type="entry name" value="SCP DOMAIN-CONTAINING PROTEIN"/>
    <property type="match status" value="1"/>
</dbReference>
<dbReference type="CDD" id="cd04081">
    <property type="entry name" value="CBM35_galactosidase-like"/>
    <property type="match status" value="1"/>
</dbReference>
<keyword evidence="2" id="KW-0732">Signal</keyword>
<evidence type="ECO:0000256" key="2">
    <source>
        <dbReference type="SAM" id="SignalP"/>
    </source>
</evidence>
<feature type="compositionally biased region" description="Pro residues" evidence="1">
    <location>
        <begin position="228"/>
        <end position="238"/>
    </location>
</feature>
<dbReference type="Pfam" id="PF00188">
    <property type="entry name" value="CAP"/>
    <property type="match status" value="1"/>
</dbReference>
<comment type="caution">
    <text evidence="4">The sequence shown here is derived from an EMBL/GenBank/DDBJ whole genome shotgun (WGS) entry which is preliminary data.</text>
</comment>
<dbReference type="Gene3D" id="3.40.33.10">
    <property type="entry name" value="CAP"/>
    <property type="match status" value="1"/>
</dbReference>
<name>A0A8J4DL27_9ACTN</name>
<dbReference type="GO" id="GO:0030246">
    <property type="term" value="F:carbohydrate binding"/>
    <property type="evidence" value="ECO:0007669"/>
    <property type="project" value="InterPro"/>
</dbReference>
<dbReference type="AlphaFoldDB" id="A0A8J4DL27"/>